<dbReference type="SMART" id="SM00726">
    <property type="entry name" value="UIM"/>
    <property type="match status" value="5"/>
</dbReference>
<evidence type="ECO:0000259" key="3">
    <source>
        <dbReference type="Pfam" id="PF03033"/>
    </source>
</evidence>
<gene>
    <name evidence="5" type="ORF">Q9L58_005784</name>
</gene>
<feature type="region of interest" description="Disordered" evidence="2">
    <location>
        <begin position="1"/>
        <end position="22"/>
    </location>
</feature>
<accession>A0ABR3GHF0</accession>
<feature type="domain" description="Erythromycin biosynthesis protein CIII-like C-terminal" evidence="4">
    <location>
        <begin position="429"/>
        <end position="527"/>
    </location>
</feature>
<dbReference type="Gene3D" id="3.40.50.2000">
    <property type="entry name" value="Glycogen Phosphorylase B"/>
    <property type="match status" value="2"/>
</dbReference>
<protein>
    <recommendedName>
        <fullName evidence="7">Glycosyltransferase family 28 N-terminal domain-containing protein</fullName>
    </recommendedName>
</protein>
<dbReference type="InterPro" id="IPR002213">
    <property type="entry name" value="UDP_glucos_trans"/>
</dbReference>
<dbReference type="InterPro" id="IPR004276">
    <property type="entry name" value="GlycoTrans_28_N"/>
</dbReference>
<evidence type="ECO:0000313" key="6">
    <source>
        <dbReference type="Proteomes" id="UP001447188"/>
    </source>
</evidence>
<keyword evidence="6" id="KW-1185">Reference proteome</keyword>
<evidence type="ECO:0000256" key="1">
    <source>
        <dbReference type="ARBA" id="ARBA00022679"/>
    </source>
</evidence>
<sequence length="1179" mass="126923">MSSSTLGEEAGPGSQPPPVYTEKYGELDISQDGMETRAQISADGRINININQKSKHLPSILAPAIRSQIQLAKAAVERGREAELSGKPPVPGFGVPEFAKDVPPLNILIQIIGSRGDVQPFIALGRVLKGQYGHRVRVATHPTFKRFVEENGLEFFSIGGDPAELMAFMVKNPGLIPGLDSLKSGDVAKRRKGMWEILLGCWKACVEPGDGTSYTPNINVGGGSASKPFIADAIIANPPSFGHIHCAEKLGVPLHLMFTMPWSPTTAFPHPLANIQSSNAERGVTNFLSYALVDMMTWQGLGDLINRFRAKTLGLDTVSTMWAPGMISRLAVPHTYCWSAALIPKPFDWPMQISISGFFFLSLASSYTPPPDLAQFLASGPPPVYIGFGSIVVDDPNALTTLLFTAIRTLKIRALVSKGWGGLGGEQLELPPGVMMLGNCPHDWLFPHCAAVVHHGGAGTTAAGIRCGKPTVVVPFFGDQPFWGSMVYKAGAGPEPVPFKKMTAEIMAESIDMALSPAAQARAQELGAKIRHEKGAEVGAETFLAGLAGEPGKGGVHRCIIDHHRLALWRVSGTKTMLSGFAASVLVANELIQGGWHGLKLCRHKEWETDVGPYEPISGGAGALLGTVGSVMMGVGDFPKEIFKGVKRASGKRVGELSPPAGPGHRSSKSVDIPRQPTSSGEASDSSTTSGRKLVGRVRSHETLKSQGGVRFGRDSYDFSMYMGAGKGVSRIVGAGLKSPMDFSLGLAQGFHNAPKLYGDEVRPTQKITGFGSGLKAAGKGLSLGLYDGISGLVMQPIKGAKEDGPAGFVKGFGKGIGGVVLKGGAGIWGVPGYTMKGIHKEIQKLQGSDVDKHILNSRIVVSEAEFKKSTTREQQAVLAKWHQLPLESTKKQTTKEILSDDLLRLRSHSKDKVNKVKDKEDHANYVRTSETLIVAPVPRSAAFTYAPEALQQIASYDGEELEKAIQESVKVTSKGNPEQDRLIERAIRASVSELRYMAKDPPTQEEEEETYQEAIGASMVEDNRAGGQLRTEVYGQPVAWAGAVGVQGAHGVQTSGLVGGSWLTDDPELEQALHKSLIEQGAHPGHVEEGELERALRESGRYRGTPGSDRAGRFERSLNEGEMYQNTPDVGSGLYENDEELLKVIEESKRLDEEREVKRFEEEQFVMEYVMKASLEEQ</sequence>
<dbReference type="InterPro" id="IPR010610">
    <property type="entry name" value="EryCIII-like_C"/>
</dbReference>
<dbReference type="SUPFAM" id="SSF53756">
    <property type="entry name" value="UDP-Glycosyltransferase/glycogen phosphorylase"/>
    <property type="match status" value="1"/>
</dbReference>
<name>A0ABR3GHF0_9PEZI</name>
<dbReference type="InterPro" id="IPR050426">
    <property type="entry name" value="Glycosyltransferase_28"/>
</dbReference>
<evidence type="ECO:0000313" key="5">
    <source>
        <dbReference type="EMBL" id="KAL0635296.1"/>
    </source>
</evidence>
<dbReference type="InterPro" id="IPR003903">
    <property type="entry name" value="UIM_dom"/>
</dbReference>
<feature type="compositionally biased region" description="Low complexity" evidence="2">
    <location>
        <begin position="678"/>
        <end position="690"/>
    </location>
</feature>
<dbReference type="Proteomes" id="UP001447188">
    <property type="component" value="Unassembled WGS sequence"/>
</dbReference>
<dbReference type="Pfam" id="PF03033">
    <property type="entry name" value="Glyco_transf_28"/>
    <property type="match status" value="1"/>
</dbReference>
<evidence type="ECO:0000256" key="2">
    <source>
        <dbReference type="SAM" id="MobiDB-lite"/>
    </source>
</evidence>
<dbReference type="PANTHER" id="PTHR48050:SF13">
    <property type="entry name" value="STEROL 3-BETA-GLUCOSYLTRANSFERASE UGT80A2"/>
    <property type="match status" value="1"/>
</dbReference>
<proteinExistence type="predicted"/>
<dbReference type="EMBL" id="JBBBZM010000073">
    <property type="protein sequence ID" value="KAL0635296.1"/>
    <property type="molecule type" value="Genomic_DNA"/>
</dbReference>
<comment type="caution">
    <text evidence="5">The sequence shown here is derived from an EMBL/GenBank/DDBJ whole genome shotgun (WGS) entry which is preliminary data.</text>
</comment>
<feature type="domain" description="Glycosyltransferase family 28 N-terminal" evidence="3">
    <location>
        <begin position="107"/>
        <end position="269"/>
    </location>
</feature>
<organism evidence="5 6">
    <name type="scientific">Discina gigas</name>
    <dbReference type="NCBI Taxonomy" id="1032678"/>
    <lineage>
        <taxon>Eukaryota</taxon>
        <taxon>Fungi</taxon>
        <taxon>Dikarya</taxon>
        <taxon>Ascomycota</taxon>
        <taxon>Pezizomycotina</taxon>
        <taxon>Pezizomycetes</taxon>
        <taxon>Pezizales</taxon>
        <taxon>Discinaceae</taxon>
        <taxon>Discina</taxon>
    </lineage>
</organism>
<dbReference type="Pfam" id="PF06722">
    <property type="entry name" value="EryCIII-like_C"/>
    <property type="match status" value="1"/>
</dbReference>
<evidence type="ECO:0000259" key="4">
    <source>
        <dbReference type="Pfam" id="PF06722"/>
    </source>
</evidence>
<reference evidence="5 6" key="1">
    <citation type="submission" date="2024-02" db="EMBL/GenBank/DDBJ databases">
        <title>Discinaceae phylogenomics.</title>
        <authorList>
            <person name="Dirks A.C."/>
            <person name="James T.Y."/>
        </authorList>
    </citation>
    <scope>NUCLEOTIDE SEQUENCE [LARGE SCALE GENOMIC DNA]</scope>
    <source>
        <strain evidence="5 6">ACD0624</strain>
    </source>
</reference>
<dbReference type="PANTHER" id="PTHR48050">
    <property type="entry name" value="STEROL 3-BETA-GLUCOSYLTRANSFERASE"/>
    <property type="match status" value="1"/>
</dbReference>
<keyword evidence="1" id="KW-0808">Transferase</keyword>
<dbReference type="CDD" id="cd03784">
    <property type="entry name" value="GT1_Gtf-like"/>
    <property type="match status" value="1"/>
</dbReference>
<evidence type="ECO:0008006" key="7">
    <source>
        <dbReference type="Google" id="ProtNLM"/>
    </source>
</evidence>
<feature type="region of interest" description="Disordered" evidence="2">
    <location>
        <begin position="649"/>
        <end position="700"/>
    </location>
</feature>